<dbReference type="SUPFAM" id="SSF53756">
    <property type="entry name" value="UDP-Glycosyltransferase/glycogen phosphorylase"/>
    <property type="match status" value="1"/>
</dbReference>
<dbReference type="InterPro" id="IPR028098">
    <property type="entry name" value="Glyco_trans_4-like_N"/>
</dbReference>
<dbReference type="PANTHER" id="PTHR12526">
    <property type="entry name" value="GLYCOSYLTRANSFERASE"/>
    <property type="match status" value="1"/>
</dbReference>
<dbReference type="GO" id="GO:0016757">
    <property type="term" value="F:glycosyltransferase activity"/>
    <property type="evidence" value="ECO:0007669"/>
    <property type="project" value="InterPro"/>
</dbReference>
<dbReference type="EMBL" id="WJPP01000005">
    <property type="protein sequence ID" value="MRH79065.1"/>
    <property type="molecule type" value="Genomic_DNA"/>
</dbReference>
<dbReference type="GO" id="GO:1901135">
    <property type="term" value="P:carbohydrate derivative metabolic process"/>
    <property type="evidence" value="ECO:0007669"/>
    <property type="project" value="UniProtKB-ARBA"/>
</dbReference>
<evidence type="ECO:0000313" key="4">
    <source>
        <dbReference type="Proteomes" id="UP000433788"/>
    </source>
</evidence>
<name>A0A6N7QR96_9GAMM</name>
<proteinExistence type="predicted"/>
<dbReference type="AlphaFoldDB" id="A0A6N7QR96"/>
<evidence type="ECO:0000259" key="2">
    <source>
        <dbReference type="Pfam" id="PF13439"/>
    </source>
</evidence>
<dbReference type="Pfam" id="PF13439">
    <property type="entry name" value="Glyco_transf_4"/>
    <property type="match status" value="1"/>
</dbReference>
<feature type="domain" description="Glycosyl transferase family 1" evidence="1">
    <location>
        <begin position="194"/>
        <end position="359"/>
    </location>
</feature>
<organism evidence="3 4">
    <name type="scientific">Spiribacter salilacus</name>
    <dbReference type="NCBI Taxonomy" id="2664894"/>
    <lineage>
        <taxon>Bacteria</taxon>
        <taxon>Pseudomonadati</taxon>
        <taxon>Pseudomonadota</taxon>
        <taxon>Gammaproteobacteria</taxon>
        <taxon>Chromatiales</taxon>
        <taxon>Ectothiorhodospiraceae</taxon>
        <taxon>Spiribacter</taxon>
    </lineage>
</organism>
<feature type="domain" description="Glycosyltransferase subfamily 4-like N-terminal" evidence="2">
    <location>
        <begin position="30"/>
        <end position="185"/>
    </location>
</feature>
<reference evidence="3 4" key="1">
    <citation type="submission" date="2019-11" db="EMBL/GenBank/DDBJ databases">
        <authorList>
            <person name="Zhang X.Y."/>
        </authorList>
    </citation>
    <scope>NUCLEOTIDE SEQUENCE [LARGE SCALE GENOMIC DNA]</scope>
    <source>
        <strain evidence="3 4">C176</strain>
    </source>
</reference>
<dbReference type="InterPro" id="IPR001296">
    <property type="entry name" value="Glyco_trans_1"/>
</dbReference>
<comment type="caution">
    <text evidence="3">The sequence shown here is derived from an EMBL/GenBank/DDBJ whole genome shotgun (WGS) entry which is preliminary data.</text>
</comment>
<dbReference type="Gene3D" id="3.40.50.2000">
    <property type="entry name" value="Glycogen Phosphorylase B"/>
    <property type="match status" value="2"/>
</dbReference>
<sequence>MSLKAKALLKPCLVADAKLKILLCITGLEVGGAEKLVCALADQYASAGHQVKLVCLTEPIIVRPKNRNISLENLAMKRNPIGLLVGLRRLREMVKSFQPDIVNSHLVHANILTRMLRLVVPMRCLISSAHNSNEEGRARIWAYRLTDRLADISTNVSNEAVQAFEAQGAVKPGRMIPVYNGVSTDEFRFDTALREQIREELKISAETSLILAVGRLWAPKDYPSLLKAMSALKDDRSWRLAVAGDGPLRATLEALAADLEISERINWLGVRHDVPALMSACDVFVLSSAWEGFGLVVAEAMACQRPVVATDCGGVREVIGNRGSLVPPKDPVALAEAIKSALAQPAQQNEELGRAARKRIQERYSITATAERYLAVYRGEY</sequence>
<keyword evidence="3" id="KW-0808">Transferase</keyword>
<dbReference type="Pfam" id="PF00534">
    <property type="entry name" value="Glycos_transf_1"/>
    <property type="match status" value="1"/>
</dbReference>
<dbReference type="PANTHER" id="PTHR12526:SF636">
    <property type="entry name" value="BLL3647 PROTEIN"/>
    <property type="match status" value="1"/>
</dbReference>
<keyword evidence="4" id="KW-1185">Reference proteome</keyword>
<accession>A0A6N7QR96</accession>
<protein>
    <submittedName>
        <fullName evidence="3">Glycosyltransferase</fullName>
    </submittedName>
</protein>
<evidence type="ECO:0000259" key="1">
    <source>
        <dbReference type="Pfam" id="PF00534"/>
    </source>
</evidence>
<gene>
    <name evidence="3" type="ORF">GH984_10170</name>
</gene>
<dbReference type="Proteomes" id="UP000433788">
    <property type="component" value="Unassembled WGS sequence"/>
</dbReference>
<evidence type="ECO:0000313" key="3">
    <source>
        <dbReference type="EMBL" id="MRH79065.1"/>
    </source>
</evidence>